<name>A0A2T0LEW3_9BACL</name>
<keyword evidence="2" id="KW-1185">Reference proteome</keyword>
<comment type="caution">
    <text evidence="1">The sequence shown here is derived from an EMBL/GenBank/DDBJ whole genome shotgun (WGS) entry which is preliminary data.</text>
</comment>
<sequence>MQPAERRLHALVVGGTGMLRGLSLALAEEGRMVSVVARTPSRLQSLTDAAKDFSGGINPLPLDYRDGARLQNALRRAVERFGPFGLAVCWIHSTAPEALRQVVEVIADTSESCRLFHVRGSAAANPVTGSRRPPEWLALYSNIQYRQVILGFVIEDGGSRWLTHAEISGGVLDAVRKDRPFSIVGTVEPWSFRP</sequence>
<dbReference type="NCBIfam" id="NF006168">
    <property type="entry name" value="PRK08309.1"/>
    <property type="match status" value="1"/>
</dbReference>
<protein>
    <recommendedName>
        <fullName evidence="3">Short subunit dehydrogenase</fullName>
    </recommendedName>
</protein>
<proteinExistence type="predicted"/>
<evidence type="ECO:0000313" key="2">
    <source>
        <dbReference type="Proteomes" id="UP000237797"/>
    </source>
</evidence>
<dbReference type="InterPro" id="IPR036291">
    <property type="entry name" value="NAD(P)-bd_dom_sf"/>
</dbReference>
<dbReference type="Proteomes" id="UP000237797">
    <property type="component" value="Unassembled WGS sequence"/>
</dbReference>
<evidence type="ECO:0000313" key="1">
    <source>
        <dbReference type="EMBL" id="PRX40691.1"/>
    </source>
</evidence>
<reference evidence="1 2" key="1">
    <citation type="submission" date="2018-03" db="EMBL/GenBank/DDBJ databases">
        <title>Genomic Encyclopedia of Archaeal and Bacterial Type Strains, Phase II (KMG-II): from individual species to whole genera.</title>
        <authorList>
            <person name="Goeker M."/>
        </authorList>
    </citation>
    <scope>NUCLEOTIDE SEQUENCE [LARGE SCALE GENOMIC DNA]</scope>
    <source>
        <strain evidence="1 2">DSM 44946</strain>
    </source>
</reference>
<dbReference type="EMBL" id="PVNE01000011">
    <property type="protein sequence ID" value="PRX40691.1"/>
    <property type="molecule type" value="Genomic_DNA"/>
</dbReference>
<dbReference type="Gene3D" id="3.40.50.720">
    <property type="entry name" value="NAD(P)-binding Rossmann-like Domain"/>
    <property type="match status" value="1"/>
</dbReference>
<accession>A0A2T0LEW3</accession>
<organism evidence="1 2">
    <name type="scientific">Planifilum fimeticola</name>
    <dbReference type="NCBI Taxonomy" id="201975"/>
    <lineage>
        <taxon>Bacteria</taxon>
        <taxon>Bacillati</taxon>
        <taxon>Bacillota</taxon>
        <taxon>Bacilli</taxon>
        <taxon>Bacillales</taxon>
        <taxon>Thermoactinomycetaceae</taxon>
        <taxon>Planifilum</taxon>
    </lineage>
</organism>
<evidence type="ECO:0008006" key="3">
    <source>
        <dbReference type="Google" id="ProtNLM"/>
    </source>
</evidence>
<dbReference type="SUPFAM" id="SSF51735">
    <property type="entry name" value="NAD(P)-binding Rossmann-fold domains"/>
    <property type="match status" value="1"/>
</dbReference>
<gene>
    <name evidence="1" type="ORF">CLV97_11133</name>
</gene>
<dbReference type="AlphaFoldDB" id="A0A2T0LEW3"/>